<comment type="subunit">
    <text evidence="5">The basic unit is a heterodimer which dimerizes to form tetramers. The heterotetramers trimerize; 6 large subunits form a core ring with 6 small subunits projecting outwards.</text>
</comment>
<evidence type="ECO:0000256" key="4">
    <source>
        <dbReference type="ARBA" id="ARBA00024446"/>
    </source>
</evidence>
<evidence type="ECO:0000256" key="2">
    <source>
        <dbReference type="ARBA" id="ARBA00023239"/>
    </source>
</evidence>
<evidence type="ECO:0000313" key="7">
    <source>
        <dbReference type="Proteomes" id="UP000582090"/>
    </source>
</evidence>
<feature type="binding site" evidence="5">
    <location>
        <position position="165"/>
    </location>
    <ligand>
        <name>adenosylcob(III)alamin</name>
        <dbReference type="ChEBI" id="CHEBI:18408"/>
    </ligand>
</feature>
<dbReference type="GO" id="GO:0006520">
    <property type="term" value="P:amino acid metabolic process"/>
    <property type="evidence" value="ECO:0007669"/>
    <property type="project" value="InterPro"/>
</dbReference>
<dbReference type="EC" id="4.3.1.7" evidence="5"/>
<dbReference type="HAMAP" id="MF_00601">
    <property type="entry name" value="EutC"/>
    <property type="match status" value="1"/>
</dbReference>
<accession>A0A7W6CKF2</accession>
<protein>
    <recommendedName>
        <fullName evidence="5">Ethanolamine ammonia-lyase small subunit</fullName>
        <shortName evidence="5">EAL small subunit</shortName>
        <ecNumber evidence="5">4.3.1.7</ecNumber>
    </recommendedName>
</protein>
<comment type="function">
    <text evidence="5">Catalyzes the deamination of various vicinal amino-alcohols to oxo compounds. Allows this organism to utilize ethanolamine as the sole source of nitrogen and carbon in the presence of external vitamin B12.</text>
</comment>
<sequence>MSKSNAAELRTDYQPATVDLTEMTDARVALGRFGSGAPTKAQLSFLLDHARAREAVWSTIDEDRLKSDLEALGLDVVSVESMAEDRGSYLRRPDLGRKLSRASVERLAALPSEAKGCDVVITIADGLSSSAVDINAVALVRELSRLLTGAGLSIGPVAVARQARVALADEVGEILGARMTMALIGERPGLSAADSLGAYITYEPSVGTPDSRRNCVSNMREGGLSMEQAAKTIAGLIADMTKTGVSGVGLKEALVRLPSAS</sequence>
<dbReference type="Gene3D" id="3.40.50.11240">
    <property type="entry name" value="Ethanolamine ammonia-lyase light chain (EutC)"/>
    <property type="match status" value="1"/>
</dbReference>
<comment type="cofactor">
    <cofactor evidence="5">
        <name>adenosylcob(III)alamin</name>
        <dbReference type="ChEBI" id="CHEBI:18408"/>
    </cofactor>
    <text evidence="5">Binds between the large and small subunits.</text>
</comment>
<gene>
    <name evidence="5" type="primary">eutC</name>
    <name evidence="6" type="ORF">GGQ67_000365</name>
</gene>
<dbReference type="Proteomes" id="UP000582090">
    <property type="component" value="Unassembled WGS sequence"/>
</dbReference>
<dbReference type="InterPro" id="IPR009246">
    <property type="entry name" value="EutC"/>
</dbReference>
<dbReference type="PANTHER" id="PTHR39330:SF1">
    <property type="entry name" value="ETHANOLAMINE AMMONIA-LYASE SMALL SUBUNIT"/>
    <property type="match status" value="1"/>
</dbReference>
<dbReference type="GO" id="GO:0008851">
    <property type="term" value="F:ethanolamine ammonia-lyase activity"/>
    <property type="evidence" value="ECO:0007669"/>
    <property type="project" value="UniProtKB-UniRule"/>
</dbReference>
<dbReference type="PANTHER" id="PTHR39330">
    <property type="entry name" value="ETHANOLAMINE AMMONIA-LYASE LIGHT CHAIN"/>
    <property type="match status" value="1"/>
</dbReference>
<evidence type="ECO:0000256" key="3">
    <source>
        <dbReference type="ARBA" id="ARBA00023285"/>
    </source>
</evidence>
<comment type="catalytic activity">
    <reaction evidence="5">
        <text>ethanolamine = acetaldehyde + NH4(+)</text>
        <dbReference type="Rhea" id="RHEA:15313"/>
        <dbReference type="ChEBI" id="CHEBI:15343"/>
        <dbReference type="ChEBI" id="CHEBI:28938"/>
        <dbReference type="ChEBI" id="CHEBI:57603"/>
        <dbReference type="EC" id="4.3.1.7"/>
    </reaction>
</comment>
<dbReference type="InterPro" id="IPR042255">
    <property type="entry name" value="EutC_N"/>
</dbReference>
<dbReference type="InterPro" id="IPR042251">
    <property type="entry name" value="EutC_C"/>
</dbReference>
<dbReference type="Pfam" id="PF05985">
    <property type="entry name" value="EutC"/>
    <property type="match status" value="1"/>
</dbReference>
<organism evidence="6 7">
    <name type="scientific">Rhizobium metallidurans</name>
    <dbReference type="NCBI Taxonomy" id="1265931"/>
    <lineage>
        <taxon>Bacteria</taxon>
        <taxon>Pseudomonadati</taxon>
        <taxon>Pseudomonadota</taxon>
        <taxon>Alphaproteobacteria</taxon>
        <taxon>Hyphomicrobiales</taxon>
        <taxon>Rhizobiaceae</taxon>
        <taxon>Rhizobium/Agrobacterium group</taxon>
        <taxon>Rhizobium</taxon>
    </lineage>
</organism>
<dbReference type="Gene3D" id="1.10.30.40">
    <property type="entry name" value="Ethanolamine ammonia-lyase light chain (EutC), N-terminal domain"/>
    <property type="match status" value="1"/>
</dbReference>
<dbReference type="GO" id="GO:0031419">
    <property type="term" value="F:cobalamin binding"/>
    <property type="evidence" value="ECO:0007669"/>
    <property type="project" value="UniProtKB-UniRule"/>
</dbReference>
<keyword evidence="7" id="KW-1185">Reference proteome</keyword>
<dbReference type="NCBIfam" id="NF003971">
    <property type="entry name" value="PRK05465.1"/>
    <property type="match status" value="1"/>
</dbReference>
<keyword evidence="3 5" id="KW-0170">Cobalt</keyword>
<dbReference type="GO" id="GO:0031471">
    <property type="term" value="C:ethanolamine degradation polyhedral organelle"/>
    <property type="evidence" value="ECO:0007669"/>
    <property type="project" value="UniProtKB-UniRule"/>
</dbReference>
<keyword evidence="1 5" id="KW-0846">Cobalamin</keyword>
<comment type="subcellular location">
    <subcellularLocation>
        <location evidence="5">Bacterial microcompartment</location>
    </subcellularLocation>
</comment>
<comment type="pathway">
    <text evidence="5">Amine and polyamine degradation; ethanolamine degradation.</text>
</comment>
<evidence type="ECO:0000256" key="5">
    <source>
        <dbReference type="HAMAP-Rule" id="MF_00601"/>
    </source>
</evidence>
<feature type="binding site" evidence="5">
    <location>
        <position position="215"/>
    </location>
    <ligand>
        <name>adenosylcob(III)alamin</name>
        <dbReference type="ChEBI" id="CHEBI:18408"/>
    </ligand>
</feature>
<feature type="binding site" evidence="5">
    <location>
        <position position="186"/>
    </location>
    <ligand>
        <name>adenosylcob(III)alamin</name>
        <dbReference type="ChEBI" id="CHEBI:18408"/>
    </ligand>
</feature>
<dbReference type="PIRSF" id="PIRSF018982">
    <property type="entry name" value="EutC"/>
    <property type="match status" value="1"/>
</dbReference>
<reference evidence="6 7" key="1">
    <citation type="submission" date="2020-08" db="EMBL/GenBank/DDBJ databases">
        <title>Genomic Encyclopedia of Type Strains, Phase IV (KMG-IV): sequencing the most valuable type-strain genomes for metagenomic binning, comparative biology and taxonomic classification.</title>
        <authorList>
            <person name="Goeker M."/>
        </authorList>
    </citation>
    <scope>NUCLEOTIDE SEQUENCE [LARGE SCALE GENOMIC DNA]</scope>
    <source>
        <strain evidence="6 7">DSM 26575</strain>
    </source>
</reference>
<dbReference type="UniPathway" id="UPA00560"/>
<keyword evidence="2 5" id="KW-0456">Lyase</keyword>
<dbReference type="GO" id="GO:0009350">
    <property type="term" value="C:ethanolamine ammonia-lyase complex"/>
    <property type="evidence" value="ECO:0007669"/>
    <property type="project" value="UniProtKB-UniRule"/>
</dbReference>
<dbReference type="EMBL" id="JACIDW010000001">
    <property type="protein sequence ID" value="MBB3962747.1"/>
    <property type="molecule type" value="Genomic_DNA"/>
</dbReference>
<dbReference type="RefSeq" id="WP_183898464.1">
    <property type="nucleotide sequence ID" value="NZ_JACIDW010000001.1"/>
</dbReference>
<comment type="caution">
    <text evidence="6">The sequence shown here is derived from an EMBL/GenBank/DDBJ whole genome shotgun (WGS) entry which is preliminary data.</text>
</comment>
<proteinExistence type="inferred from homology"/>
<evidence type="ECO:0000256" key="1">
    <source>
        <dbReference type="ARBA" id="ARBA00022628"/>
    </source>
</evidence>
<evidence type="ECO:0000313" key="6">
    <source>
        <dbReference type="EMBL" id="MBB3962747.1"/>
    </source>
</evidence>
<dbReference type="AlphaFoldDB" id="A0A7W6CKF2"/>
<dbReference type="GO" id="GO:0046336">
    <property type="term" value="P:ethanolamine catabolic process"/>
    <property type="evidence" value="ECO:0007669"/>
    <property type="project" value="UniProtKB-UniRule"/>
</dbReference>
<keyword evidence="4 5" id="KW-1283">Bacterial microcompartment</keyword>
<name>A0A7W6CKF2_9HYPH</name>
<comment type="similarity">
    <text evidence="5">Belongs to the EutC family.</text>
</comment>